<feature type="domain" description="Cyclic nucleotide-binding" evidence="1">
    <location>
        <begin position="15"/>
        <end position="135"/>
    </location>
</feature>
<evidence type="ECO:0000259" key="1">
    <source>
        <dbReference type="SMART" id="SM00100"/>
    </source>
</evidence>
<dbReference type="OrthoDB" id="9776746at2"/>
<evidence type="ECO:0000313" key="2">
    <source>
        <dbReference type="EMBL" id="SDN92224.1"/>
    </source>
</evidence>
<dbReference type="AlphaFoldDB" id="A0A1H0FC50"/>
<dbReference type="SUPFAM" id="SSF51206">
    <property type="entry name" value="cAMP-binding domain-like"/>
    <property type="match status" value="1"/>
</dbReference>
<dbReference type="GO" id="GO:0016301">
    <property type="term" value="F:kinase activity"/>
    <property type="evidence" value="ECO:0007669"/>
    <property type="project" value="UniProtKB-KW"/>
</dbReference>
<dbReference type="STRING" id="258515.SAMN05192585_13914"/>
<dbReference type="EMBL" id="FNID01000039">
    <property type="protein sequence ID" value="SDN92224.1"/>
    <property type="molecule type" value="Genomic_DNA"/>
</dbReference>
<keyword evidence="2" id="KW-0808">Transferase</keyword>
<accession>A0A1H0FC50</accession>
<dbReference type="GO" id="GO:0003700">
    <property type="term" value="F:DNA-binding transcription factor activity"/>
    <property type="evidence" value="ECO:0007669"/>
    <property type="project" value="TreeGrafter"/>
</dbReference>
<gene>
    <name evidence="2" type="ORF">SAMN05192585_13914</name>
</gene>
<dbReference type="GO" id="GO:0005829">
    <property type="term" value="C:cytosol"/>
    <property type="evidence" value="ECO:0007669"/>
    <property type="project" value="TreeGrafter"/>
</dbReference>
<reference evidence="2 3" key="1">
    <citation type="submission" date="2016-10" db="EMBL/GenBank/DDBJ databases">
        <authorList>
            <person name="de Groot N.N."/>
        </authorList>
    </citation>
    <scope>NUCLEOTIDE SEQUENCE [LARGE SCALE GENOMIC DNA]</scope>
    <source>
        <strain evidence="2 3">CGMCC 1.5012</strain>
    </source>
</reference>
<dbReference type="Proteomes" id="UP000199182">
    <property type="component" value="Unassembled WGS sequence"/>
</dbReference>
<protein>
    <submittedName>
        <fullName evidence="2">cAMP-binding domain of CRP or a regulatory subunit of cAMP-dependent protein kinases</fullName>
    </submittedName>
</protein>
<sequence length="195" mass="22307">MDDYITLLTATLAHYAPEVPRETYAPLLQMMKVHELKRGDIPVHIGDTPKELYFIASGLLRSYYIDLNGNDVTRFFLAEHTFCCSEVLLGKPLNCCFEALEECVLLGFPADAVNALVHQDKACMNAYIRALESSLQYKIERESSFLLKSATERYIDFQHLYPKLEERVNQAHIASYLGITPVSLSRIRRTIKEEN</sequence>
<dbReference type="CDD" id="cd00038">
    <property type="entry name" value="CAP_ED"/>
    <property type="match status" value="1"/>
</dbReference>
<dbReference type="InterPro" id="IPR018490">
    <property type="entry name" value="cNMP-bd_dom_sf"/>
</dbReference>
<dbReference type="InterPro" id="IPR014710">
    <property type="entry name" value="RmlC-like_jellyroll"/>
</dbReference>
<dbReference type="Gene3D" id="2.60.120.10">
    <property type="entry name" value="Jelly Rolls"/>
    <property type="match status" value="1"/>
</dbReference>
<evidence type="ECO:0000313" key="3">
    <source>
        <dbReference type="Proteomes" id="UP000199182"/>
    </source>
</evidence>
<dbReference type="PANTHER" id="PTHR24567:SF76">
    <property type="entry name" value="CYCLIC NUCLEOTIDE-BINDING DOMAIN PROTEIN"/>
    <property type="match status" value="1"/>
</dbReference>
<dbReference type="PANTHER" id="PTHR24567">
    <property type="entry name" value="CRP FAMILY TRANSCRIPTIONAL REGULATORY PROTEIN"/>
    <property type="match status" value="1"/>
</dbReference>
<dbReference type="RefSeq" id="WP_092642772.1">
    <property type="nucleotide sequence ID" value="NZ_FNID01000039.1"/>
</dbReference>
<keyword evidence="2" id="KW-0418">Kinase</keyword>
<keyword evidence="3" id="KW-1185">Reference proteome</keyword>
<dbReference type="SMART" id="SM00100">
    <property type="entry name" value="cNMP"/>
    <property type="match status" value="1"/>
</dbReference>
<dbReference type="InterPro" id="IPR050397">
    <property type="entry name" value="Env_Response_Regulators"/>
</dbReference>
<dbReference type="Pfam" id="PF00027">
    <property type="entry name" value="cNMP_binding"/>
    <property type="match status" value="1"/>
</dbReference>
<organism evidence="2 3">
    <name type="scientific">Acetanaerobacterium elongatum</name>
    <dbReference type="NCBI Taxonomy" id="258515"/>
    <lineage>
        <taxon>Bacteria</taxon>
        <taxon>Bacillati</taxon>
        <taxon>Bacillota</taxon>
        <taxon>Clostridia</taxon>
        <taxon>Eubacteriales</taxon>
        <taxon>Oscillospiraceae</taxon>
        <taxon>Acetanaerobacterium</taxon>
    </lineage>
</organism>
<proteinExistence type="predicted"/>
<name>A0A1H0FC50_9FIRM</name>
<dbReference type="InterPro" id="IPR000595">
    <property type="entry name" value="cNMP-bd_dom"/>
</dbReference>